<dbReference type="EMBL" id="JAATJL010000001">
    <property type="protein sequence ID" value="NJC22165.1"/>
    <property type="molecule type" value="Genomic_DNA"/>
</dbReference>
<proteinExistence type="predicted"/>
<evidence type="ECO:0000256" key="1">
    <source>
        <dbReference type="ARBA" id="ARBA00022679"/>
    </source>
</evidence>
<reference evidence="3 4" key="1">
    <citation type="submission" date="2020-03" db="EMBL/GenBank/DDBJ databases">
        <title>Sequencing the genomes of 1000 actinobacteria strains.</title>
        <authorList>
            <person name="Klenk H.-P."/>
        </authorList>
    </citation>
    <scope>NUCLEOTIDE SEQUENCE [LARGE SCALE GENOMIC DNA]</scope>
    <source>
        <strain evidence="3 4">DSM 16403</strain>
    </source>
</reference>
<organism evidence="3 4">
    <name type="scientific">Arthrobacter pigmenti</name>
    <dbReference type="NCBI Taxonomy" id="271432"/>
    <lineage>
        <taxon>Bacteria</taxon>
        <taxon>Bacillati</taxon>
        <taxon>Actinomycetota</taxon>
        <taxon>Actinomycetes</taxon>
        <taxon>Micrococcales</taxon>
        <taxon>Micrococcaceae</taxon>
        <taxon>Arthrobacter</taxon>
    </lineage>
</organism>
<dbReference type="InterPro" id="IPR008278">
    <property type="entry name" value="4-PPantetheinyl_Trfase_dom"/>
</dbReference>
<accession>A0A846RR15</accession>
<comment type="caution">
    <text evidence="3">The sequence shown here is derived from an EMBL/GenBank/DDBJ whole genome shotgun (WGS) entry which is preliminary data.</text>
</comment>
<feature type="domain" description="4'-phosphopantetheinyl transferase" evidence="2">
    <location>
        <begin position="118"/>
        <end position="201"/>
    </location>
</feature>
<dbReference type="Pfam" id="PF01648">
    <property type="entry name" value="ACPS"/>
    <property type="match status" value="1"/>
</dbReference>
<dbReference type="SUPFAM" id="SSF56214">
    <property type="entry name" value="4'-phosphopantetheinyl transferase"/>
    <property type="match status" value="1"/>
</dbReference>
<dbReference type="RefSeq" id="WP_167992567.1">
    <property type="nucleotide sequence ID" value="NZ_JAATJL010000001.1"/>
</dbReference>
<gene>
    <name evidence="3" type="ORF">BJ994_001241</name>
</gene>
<dbReference type="GO" id="GO:0000287">
    <property type="term" value="F:magnesium ion binding"/>
    <property type="evidence" value="ECO:0007669"/>
    <property type="project" value="InterPro"/>
</dbReference>
<keyword evidence="4" id="KW-1185">Reference proteome</keyword>
<dbReference type="Proteomes" id="UP000547458">
    <property type="component" value="Unassembled WGS sequence"/>
</dbReference>
<dbReference type="Gene3D" id="3.90.470.20">
    <property type="entry name" value="4'-phosphopantetheinyl transferase domain"/>
    <property type="match status" value="1"/>
</dbReference>
<keyword evidence="1 3" id="KW-0808">Transferase</keyword>
<dbReference type="GO" id="GO:0008897">
    <property type="term" value="F:holo-[acyl-carrier-protein] synthase activity"/>
    <property type="evidence" value="ECO:0007669"/>
    <property type="project" value="InterPro"/>
</dbReference>
<evidence type="ECO:0000259" key="2">
    <source>
        <dbReference type="Pfam" id="PF01648"/>
    </source>
</evidence>
<dbReference type="AlphaFoldDB" id="A0A846RR15"/>
<evidence type="ECO:0000313" key="3">
    <source>
        <dbReference type="EMBL" id="NJC22165.1"/>
    </source>
</evidence>
<evidence type="ECO:0000313" key="4">
    <source>
        <dbReference type="Proteomes" id="UP000547458"/>
    </source>
</evidence>
<protein>
    <submittedName>
        <fullName evidence="3">4'-phosphopantetheinyl transferase EntD</fullName>
    </submittedName>
</protein>
<sequence>MTDPVHPRIAGAVVLSDATASAQYIPSGAQEVEEQTKFRERMSAERHAAYRSGRGAAHHALEAWRPGETAAHTEVLRGPLGGPIALRSYGQDRGEIARVSIAHCPGWAAAAVSECGRPIGVDVEPRPSTSQAALIRALSARETEAATAANLAPADAALIVWTAREAAGKTLRTGLVVASGVLEVAEIGLIADDTYEVRYARLPAISGIAHLGDEVVLAAATPCRRSDRVNMIETDATSSMQRLWWVGISRRDVPWSNGAEPRLRERMKS</sequence>
<dbReference type="InterPro" id="IPR037143">
    <property type="entry name" value="4-PPantetheinyl_Trfase_dom_sf"/>
</dbReference>
<name>A0A846RR15_9MICC</name>